<dbReference type="InterPro" id="IPR039629">
    <property type="entry name" value="R3HDM4"/>
</dbReference>
<dbReference type="GO" id="GO:0003676">
    <property type="term" value="F:nucleic acid binding"/>
    <property type="evidence" value="ECO:0007669"/>
    <property type="project" value="UniProtKB-UniRule"/>
</dbReference>
<protein>
    <recommendedName>
        <fullName evidence="2">R3H domain-containing protein</fullName>
    </recommendedName>
</protein>
<dbReference type="InterPro" id="IPR036867">
    <property type="entry name" value="R3H_dom_sf"/>
</dbReference>
<feature type="compositionally biased region" description="Low complexity" evidence="1">
    <location>
        <begin position="317"/>
        <end position="364"/>
    </location>
</feature>
<dbReference type="InterPro" id="IPR001374">
    <property type="entry name" value="R3H_dom"/>
</dbReference>
<comment type="caution">
    <text evidence="3">The sequence shown here is derived from an EMBL/GenBank/DDBJ whole genome shotgun (WGS) entry which is preliminary data.</text>
</comment>
<dbReference type="AlphaFoldDB" id="A0AAD3DD93"/>
<dbReference type="InterPro" id="IPR025952">
    <property type="entry name" value="R3H-assoc_dom"/>
</dbReference>
<feature type="compositionally biased region" description="Low complexity" evidence="1">
    <location>
        <begin position="404"/>
        <end position="425"/>
    </location>
</feature>
<feature type="compositionally biased region" description="Gly residues" evidence="1">
    <location>
        <begin position="471"/>
        <end position="480"/>
    </location>
</feature>
<evidence type="ECO:0000259" key="2">
    <source>
        <dbReference type="PROSITE" id="PS51061"/>
    </source>
</evidence>
<evidence type="ECO:0000313" key="3">
    <source>
        <dbReference type="EMBL" id="GFR39686.1"/>
    </source>
</evidence>
<dbReference type="EMBL" id="BMAR01000001">
    <property type="protein sequence ID" value="GFR39686.1"/>
    <property type="molecule type" value="Genomic_DNA"/>
</dbReference>
<dbReference type="PANTHER" id="PTHR32019">
    <property type="entry name" value="R3H DOMAIN-CONTAINING PROTEIN 4"/>
    <property type="match status" value="1"/>
</dbReference>
<feature type="domain" description="R3H" evidence="2">
    <location>
        <begin position="185"/>
        <end position="251"/>
    </location>
</feature>
<feature type="compositionally biased region" description="Gly residues" evidence="1">
    <location>
        <begin position="269"/>
        <end position="281"/>
    </location>
</feature>
<dbReference type="PROSITE" id="PS51061">
    <property type="entry name" value="R3H"/>
    <property type="match status" value="1"/>
</dbReference>
<organism evidence="3 4">
    <name type="scientific">Astrephomene gubernaculifera</name>
    <dbReference type="NCBI Taxonomy" id="47775"/>
    <lineage>
        <taxon>Eukaryota</taxon>
        <taxon>Viridiplantae</taxon>
        <taxon>Chlorophyta</taxon>
        <taxon>core chlorophytes</taxon>
        <taxon>Chlorophyceae</taxon>
        <taxon>CS clade</taxon>
        <taxon>Chlamydomonadales</taxon>
        <taxon>Astrephomenaceae</taxon>
        <taxon>Astrephomene</taxon>
    </lineage>
</organism>
<dbReference type="SUPFAM" id="SSF82708">
    <property type="entry name" value="R3H domain"/>
    <property type="match status" value="1"/>
</dbReference>
<feature type="compositionally biased region" description="Low complexity" evidence="1">
    <location>
        <begin position="294"/>
        <end position="309"/>
    </location>
</feature>
<dbReference type="Pfam" id="PF13902">
    <property type="entry name" value="R3H-assoc"/>
    <property type="match status" value="1"/>
</dbReference>
<accession>A0AAD3DD93</accession>
<name>A0AAD3DD93_9CHLO</name>
<dbReference type="Proteomes" id="UP001054857">
    <property type="component" value="Unassembled WGS sequence"/>
</dbReference>
<reference evidence="3 4" key="1">
    <citation type="journal article" date="2021" name="Sci. Rep.">
        <title>Genome sequencing of the multicellular alga Astrephomene provides insights into convergent evolution of germ-soma differentiation.</title>
        <authorList>
            <person name="Yamashita S."/>
            <person name="Yamamoto K."/>
            <person name="Matsuzaki R."/>
            <person name="Suzuki S."/>
            <person name="Yamaguchi H."/>
            <person name="Hirooka S."/>
            <person name="Minakuchi Y."/>
            <person name="Miyagishima S."/>
            <person name="Kawachi M."/>
            <person name="Toyoda A."/>
            <person name="Nozaki H."/>
        </authorList>
    </citation>
    <scope>NUCLEOTIDE SEQUENCE [LARGE SCALE GENOMIC DNA]</scope>
    <source>
        <strain evidence="3 4">NIES-4017</strain>
    </source>
</reference>
<feature type="compositionally biased region" description="Low complexity" evidence="1">
    <location>
        <begin position="258"/>
        <end position="268"/>
    </location>
</feature>
<dbReference type="PANTHER" id="PTHR32019:SF2">
    <property type="entry name" value="R3H DOMAIN-CONTAINING PROTEIN 4"/>
    <property type="match status" value="1"/>
</dbReference>
<feature type="region of interest" description="Disordered" evidence="1">
    <location>
        <begin position="248"/>
        <end position="433"/>
    </location>
</feature>
<feature type="region of interest" description="Disordered" evidence="1">
    <location>
        <begin position="470"/>
        <end position="491"/>
    </location>
</feature>
<evidence type="ECO:0000256" key="1">
    <source>
        <dbReference type="SAM" id="MobiDB-lite"/>
    </source>
</evidence>
<proteinExistence type="predicted"/>
<evidence type="ECO:0000313" key="4">
    <source>
        <dbReference type="Proteomes" id="UP001054857"/>
    </source>
</evidence>
<sequence length="491" mass="50747">MAAHAPYIMPDGRSLTHYLAQEREREQLRRRKAELRGKDLQFAQLLRQRGASTSEMELAELKAMEAAGVRRRRRWLNDKTLRDLAGPLSAADMEAQFKPAPFGGGHVPSPLAQALTPAHAALWDNFRSIDPEKEARVLQKWAAHQRESAPPRQRQQRGPTQAALALQRWAGVGRRARAALKRANPASVMQMELQMLDFFEQAAPGAQLLLPLEDPFARLLAHGLADFHGLLSASRSLPHTGEQAVAVYRRNKPLSSSSTPNTGTTMGATAGGAADGVGSSPGGARTPGSATQRPRSAAVAGASPGGASPSPSPFRLGATAAAPSPSSSSTGPSPARGAAVGPSPGRGGLLAAAAAAGPSSAAAAESTTPLPGERGASPLPPRMGSSSGAATGIRGGGTSSPLTGRAVSAGRSTSAGRGAAGASGAEQQQQQHEPEITCTDVLLALAEVGQLGLNEASLRRYVHVHIHGTPGAEGGVGGVHRGQQGERQWRQ</sequence>
<keyword evidence="4" id="KW-1185">Reference proteome</keyword>
<gene>
    <name evidence="3" type="ORF">Agub_g160</name>
</gene>